<keyword evidence="1" id="KW-0819">tRNA processing</keyword>
<feature type="domain" description="Methyltransferase TRM13" evidence="2">
    <location>
        <begin position="83"/>
        <end position="196"/>
    </location>
</feature>
<keyword evidence="1" id="KW-0808">Transferase</keyword>
<comment type="catalytic activity">
    <reaction evidence="1">
        <text>adenosine(4) in tRNA(His) + S-adenosyl-L-methionine = 2'-O-methyladenosine(4) in tRNA(His) + S-adenosyl-L-homocysteine + H(+)</text>
        <dbReference type="Rhea" id="RHEA:43196"/>
        <dbReference type="Rhea" id="RHEA-COMP:10401"/>
        <dbReference type="Rhea" id="RHEA-COMP:10402"/>
        <dbReference type="ChEBI" id="CHEBI:15378"/>
        <dbReference type="ChEBI" id="CHEBI:57856"/>
        <dbReference type="ChEBI" id="CHEBI:59789"/>
        <dbReference type="ChEBI" id="CHEBI:74411"/>
        <dbReference type="ChEBI" id="CHEBI:74477"/>
        <dbReference type="EC" id="2.1.1.225"/>
    </reaction>
</comment>
<dbReference type="EMBL" id="HBIZ01057858">
    <property type="protein sequence ID" value="CAE0783740.1"/>
    <property type="molecule type" value="Transcribed_RNA"/>
</dbReference>
<keyword evidence="1" id="KW-0949">S-adenosyl-L-methionine</keyword>
<accession>A0A7S4C143</accession>
<feature type="domain" description="Methyltransferase TRM13" evidence="2">
    <location>
        <begin position="274"/>
        <end position="393"/>
    </location>
</feature>
<reference evidence="3" key="1">
    <citation type="submission" date="2021-01" db="EMBL/GenBank/DDBJ databases">
        <authorList>
            <person name="Corre E."/>
            <person name="Pelletier E."/>
            <person name="Niang G."/>
            <person name="Scheremetjew M."/>
            <person name="Finn R."/>
            <person name="Kale V."/>
            <person name="Holt S."/>
            <person name="Cochrane G."/>
            <person name="Meng A."/>
            <person name="Brown T."/>
            <person name="Cohen L."/>
        </authorList>
    </citation>
    <scope>NUCLEOTIDE SEQUENCE</scope>
    <source>
        <strain evidence="3">CCMP645</strain>
    </source>
</reference>
<keyword evidence="1" id="KW-0479">Metal-binding</keyword>
<dbReference type="InterPro" id="IPR007871">
    <property type="entry name" value="Methyltransferase_TRM13"/>
</dbReference>
<dbReference type="AlphaFoldDB" id="A0A7S4C143"/>
<dbReference type="Pfam" id="PF05206">
    <property type="entry name" value="TRM13"/>
    <property type="match status" value="2"/>
</dbReference>
<comment type="catalytic activity">
    <reaction evidence="1">
        <text>cytidine(4) in tRNA(Gly)(GCC) + S-adenosyl-L-methionine = 2'-O-methylcytidine(4) in tRNA(Gly)(GCC) + S-adenosyl-L-homocysteine + H(+)</text>
        <dbReference type="Rhea" id="RHEA:43192"/>
        <dbReference type="Rhea" id="RHEA-COMP:10399"/>
        <dbReference type="Rhea" id="RHEA-COMP:10400"/>
        <dbReference type="ChEBI" id="CHEBI:15378"/>
        <dbReference type="ChEBI" id="CHEBI:57856"/>
        <dbReference type="ChEBI" id="CHEBI:59789"/>
        <dbReference type="ChEBI" id="CHEBI:74495"/>
        <dbReference type="ChEBI" id="CHEBI:82748"/>
        <dbReference type="EC" id="2.1.1.225"/>
    </reaction>
</comment>
<name>A0A7S4C143_CHRCT</name>
<sequence>MRCCQAGTILIFRERVHAMFLKVITMQKAVKTSRAERIEADIALAKYVFSLRCVLPVAPCHAPVDDSEFSCMSDGQRRAVQFQEIAHQVKQAGLFTPGVALVEFGAGKGQLGRCLVKASGGGVHYVSVDHRKQCEPLHAGEADKVTVEHMCADICTLTPDDFAHASSGCASVVVVSNHLCGHVLDVALRGSVNAWATRGTAAYNEALDAVARTEHDLRSLGQHDVPLAPAASPASPEFGAFPASSSLHPAFPASFPAPFPASADIPAVDCTASGSRLAGVFAVTCCHHLCSWETFVGRDIFSSWGLSRRDFERVRSWSRMAPKRVVRESPRRNVAKTAARLRISYDECEALGQRCRRLIDTARALYLRRAGLEVKLVHHVPVAATGDNCMLKAVLPHHQALP</sequence>
<organism evidence="3">
    <name type="scientific">Chrysotila carterae</name>
    <name type="common">Marine alga</name>
    <name type="synonym">Syracosphaera carterae</name>
    <dbReference type="NCBI Taxonomy" id="13221"/>
    <lineage>
        <taxon>Eukaryota</taxon>
        <taxon>Haptista</taxon>
        <taxon>Haptophyta</taxon>
        <taxon>Prymnesiophyceae</taxon>
        <taxon>Isochrysidales</taxon>
        <taxon>Isochrysidaceae</taxon>
        <taxon>Chrysotila</taxon>
    </lineage>
</organism>
<gene>
    <name evidence="3" type="ORF">PCAR00345_LOCUS36444</name>
</gene>
<dbReference type="GO" id="GO:0008270">
    <property type="term" value="F:zinc ion binding"/>
    <property type="evidence" value="ECO:0007669"/>
    <property type="project" value="UniProtKB-KW"/>
</dbReference>
<comment type="catalytic activity">
    <reaction evidence="1">
        <text>cytidine(4) in tRNA(Pro) + S-adenosyl-L-methionine = 2'-O-methylcytidine(4) in tRNA(Pro) + S-adenosyl-L-homocysteine + H(+)</text>
        <dbReference type="Rhea" id="RHEA:32767"/>
        <dbReference type="Rhea" id="RHEA-COMP:10397"/>
        <dbReference type="Rhea" id="RHEA-COMP:10398"/>
        <dbReference type="ChEBI" id="CHEBI:15378"/>
        <dbReference type="ChEBI" id="CHEBI:57856"/>
        <dbReference type="ChEBI" id="CHEBI:59789"/>
        <dbReference type="ChEBI" id="CHEBI:74495"/>
        <dbReference type="ChEBI" id="CHEBI:82748"/>
        <dbReference type="EC" id="2.1.1.225"/>
    </reaction>
</comment>
<dbReference type="PANTHER" id="PTHR12998:SF0">
    <property type="entry name" value="TRNA:M(4)X MODIFICATION ENZYME TRM13 HOMOLOG"/>
    <property type="match status" value="1"/>
</dbReference>
<dbReference type="InterPro" id="IPR029063">
    <property type="entry name" value="SAM-dependent_MTases_sf"/>
</dbReference>
<dbReference type="GO" id="GO:0030488">
    <property type="term" value="P:tRNA methylation"/>
    <property type="evidence" value="ECO:0007669"/>
    <property type="project" value="InterPro"/>
</dbReference>
<dbReference type="InterPro" id="IPR039044">
    <property type="entry name" value="Trm13"/>
</dbReference>
<dbReference type="EC" id="2.1.1.225" evidence="1"/>
<evidence type="ECO:0000256" key="1">
    <source>
        <dbReference type="RuleBase" id="RU367103"/>
    </source>
</evidence>
<comment type="function">
    <text evidence="1">tRNA methylase which 2'-O-methylates cytidine(4) in tRNA(Pro) and tRNA(Gly)(GCC), and adenosine(4) in tRNA(His).</text>
</comment>
<dbReference type="SUPFAM" id="SSF53335">
    <property type="entry name" value="S-adenosyl-L-methionine-dependent methyltransferases"/>
    <property type="match status" value="1"/>
</dbReference>
<evidence type="ECO:0000313" key="3">
    <source>
        <dbReference type="EMBL" id="CAE0783740.1"/>
    </source>
</evidence>
<protein>
    <recommendedName>
        <fullName evidence="1">tRNA:m(4)X modification enzyme TRM13</fullName>
        <ecNumber evidence="1">2.1.1.225</ecNumber>
    </recommendedName>
</protein>
<comment type="similarity">
    <text evidence="1">Belongs to the methyltransferase TRM13 family.</text>
</comment>
<evidence type="ECO:0000259" key="2">
    <source>
        <dbReference type="Pfam" id="PF05206"/>
    </source>
</evidence>
<dbReference type="PANTHER" id="PTHR12998">
    <property type="entry name" value="TRNA:M(4)X MODIFICATION ENZYME TRM13 HOMOLOG"/>
    <property type="match status" value="1"/>
</dbReference>
<dbReference type="GO" id="GO:0106050">
    <property type="term" value="F:tRNA 2'-O-methyltransferase activity"/>
    <property type="evidence" value="ECO:0007669"/>
    <property type="project" value="UniProtKB-UniRule"/>
</dbReference>
<proteinExistence type="inferred from homology"/>
<keyword evidence="1" id="KW-0862">Zinc</keyword>
<keyword evidence="1" id="KW-0489">Methyltransferase</keyword>
<keyword evidence="1" id="KW-0863">Zinc-finger</keyword>